<dbReference type="EMBL" id="DS268408">
    <property type="protein sequence ID" value="EFO86251.1"/>
    <property type="molecule type" value="Genomic_DNA"/>
</dbReference>
<keyword evidence="4" id="KW-1185">Reference proteome</keyword>
<feature type="compositionally biased region" description="Low complexity" evidence="1">
    <location>
        <begin position="263"/>
        <end position="320"/>
    </location>
</feature>
<name>E3LGH5_CAERE</name>
<sequence>MSDKYSGKTFFFADYGCCIPTESYAWILVALFITTILVLLVCMLATATIRWMYKRRMRKRIHDLKRKFLMDTIKAQEFETKLNFVAHKNKGRNEEMSNEVGNDKISIYVNPNEEKQNSQKNKKKGSLHKAVVNQPGNPVNNDETPVAQSSLASKSKTNAKIKNENHWLHLPKNQKPKHVPEEAPPTPSPAYIAPVAPVVTQVKAPPPPPPPAQYPPMGTRPPLMVAQPKKGPSNFDFDFDTSPVISLDQSGTPPSKKIPLAPPTTTTLTSTTALTSASDFSTTPSTDKTTTPESTTPLTTGTTTPITTGSTVTSSTIPTSSIPPKPSPPKNKNASPGDNVKQNLKFGQEDIVSPIVGAEPVGRKDGAGGSTEWIGFYENKKSINPTLSTVTKSSTSNRRSTTRSWLFDSTGSSRSGIASGSGKMTSTVSSSIIKTDTSSYKTASSVEKFPHGAYSFQ</sequence>
<evidence type="ECO:0000256" key="1">
    <source>
        <dbReference type="SAM" id="MobiDB-lite"/>
    </source>
</evidence>
<reference evidence="3" key="1">
    <citation type="submission" date="2007-07" db="EMBL/GenBank/DDBJ databases">
        <title>PCAP assembly of the Caenorhabditis remanei genome.</title>
        <authorList>
            <consortium name="The Caenorhabditis remanei Sequencing Consortium"/>
            <person name="Wilson R.K."/>
        </authorList>
    </citation>
    <scope>NUCLEOTIDE SEQUENCE [LARGE SCALE GENOMIC DNA]</scope>
    <source>
        <strain evidence="3">PB4641</strain>
    </source>
</reference>
<dbReference type="AlphaFoldDB" id="E3LGH5"/>
<protein>
    <submittedName>
        <fullName evidence="3">Uncharacterized protein</fullName>
    </submittedName>
</protein>
<organism evidence="4">
    <name type="scientific">Caenorhabditis remanei</name>
    <name type="common">Caenorhabditis vulgaris</name>
    <dbReference type="NCBI Taxonomy" id="31234"/>
    <lineage>
        <taxon>Eukaryota</taxon>
        <taxon>Metazoa</taxon>
        <taxon>Ecdysozoa</taxon>
        <taxon>Nematoda</taxon>
        <taxon>Chromadorea</taxon>
        <taxon>Rhabditida</taxon>
        <taxon>Rhabditina</taxon>
        <taxon>Rhabditomorpha</taxon>
        <taxon>Rhabditoidea</taxon>
        <taxon>Rhabditidae</taxon>
        <taxon>Peloderinae</taxon>
        <taxon>Caenorhabditis</taxon>
    </lineage>
</organism>
<feature type="region of interest" description="Disordered" evidence="1">
    <location>
        <begin position="111"/>
        <end position="155"/>
    </location>
</feature>
<gene>
    <name evidence="3" type="ORF">CRE_01958</name>
</gene>
<evidence type="ECO:0000256" key="2">
    <source>
        <dbReference type="SAM" id="Phobius"/>
    </source>
</evidence>
<proteinExistence type="predicted"/>
<evidence type="ECO:0000313" key="4">
    <source>
        <dbReference type="Proteomes" id="UP000008281"/>
    </source>
</evidence>
<keyword evidence="2" id="KW-0472">Membrane</keyword>
<evidence type="ECO:0000313" key="3">
    <source>
        <dbReference type="EMBL" id="EFO86251.1"/>
    </source>
</evidence>
<feature type="region of interest" description="Disordered" evidence="1">
    <location>
        <begin position="219"/>
        <end position="348"/>
    </location>
</feature>
<dbReference type="STRING" id="31234.E3LGH5"/>
<dbReference type="HOGENOM" id="CLU_598858_0_0_1"/>
<feature type="compositionally biased region" description="Low complexity" evidence="1">
    <location>
        <begin position="388"/>
        <end position="422"/>
    </location>
</feature>
<dbReference type="OrthoDB" id="5877656at2759"/>
<dbReference type="eggNOG" id="ENOG502TH74">
    <property type="taxonomic scope" value="Eukaryota"/>
</dbReference>
<dbReference type="Proteomes" id="UP000008281">
    <property type="component" value="Unassembled WGS sequence"/>
</dbReference>
<keyword evidence="2" id="KW-0812">Transmembrane</keyword>
<dbReference type="FunCoup" id="E3LGH5">
    <property type="interactions" value="1659"/>
</dbReference>
<feature type="region of interest" description="Disordered" evidence="1">
    <location>
        <begin position="388"/>
        <end position="430"/>
    </location>
</feature>
<accession>E3LGH5</accession>
<feature type="transmembrane region" description="Helical" evidence="2">
    <location>
        <begin position="24"/>
        <end position="53"/>
    </location>
</feature>
<keyword evidence="2" id="KW-1133">Transmembrane helix</keyword>
<feature type="compositionally biased region" description="Polar residues" evidence="1">
    <location>
        <begin position="243"/>
        <end position="253"/>
    </location>
</feature>
<feature type="compositionally biased region" description="Polar residues" evidence="1">
    <location>
        <begin position="134"/>
        <end position="155"/>
    </location>
</feature>
<feature type="compositionally biased region" description="Polar residues" evidence="1">
    <location>
        <begin position="332"/>
        <end position="342"/>
    </location>
</feature>